<dbReference type="Pfam" id="PF07702">
    <property type="entry name" value="UTRA"/>
    <property type="match status" value="1"/>
</dbReference>
<dbReference type="KEGG" id="cart:PA27867_3495"/>
<dbReference type="EMBL" id="CP016282">
    <property type="protein sequence ID" value="ANP74418.1"/>
    <property type="molecule type" value="Genomic_DNA"/>
</dbReference>
<keyword evidence="3" id="KW-1185">Reference proteome</keyword>
<protein>
    <recommendedName>
        <fullName evidence="1">UbiC transcription regulator-associated domain-containing protein</fullName>
    </recommendedName>
</protein>
<dbReference type="InterPro" id="IPR028978">
    <property type="entry name" value="Chorismate_lyase_/UTRA_dom_sf"/>
</dbReference>
<organism evidence="2 3">
    <name type="scientific">Cryobacterium arcticum</name>
    <dbReference type="NCBI Taxonomy" id="670052"/>
    <lineage>
        <taxon>Bacteria</taxon>
        <taxon>Bacillati</taxon>
        <taxon>Actinomycetota</taxon>
        <taxon>Actinomycetes</taxon>
        <taxon>Micrococcales</taxon>
        <taxon>Microbacteriaceae</taxon>
        <taxon>Cryobacterium</taxon>
    </lineage>
</organism>
<name>A0A1B1BPF5_9MICO</name>
<dbReference type="Gene3D" id="3.40.1410.10">
    <property type="entry name" value="Chorismate lyase-like"/>
    <property type="match status" value="1"/>
</dbReference>
<dbReference type="STRING" id="670052.PA27867_3495"/>
<dbReference type="AlphaFoldDB" id="A0A1B1BPF5"/>
<dbReference type="SUPFAM" id="SSF64288">
    <property type="entry name" value="Chorismate lyase-like"/>
    <property type="match status" value="1"/>
</dbReference>
<accession>A0A1B1BPF5</accession>
<dbReference type="RefSeq" id="WP_066598349.1">
    <property type="nucleotide sequence ID" value="NZ_CP016282.1"/>
</dbReference>
<dbReference type="OrthoDB" id="8584262at2"/>
<evidence type="ECO:0000313" key="3">
    <source>
        <dbReference type="Proteomes" id="UP000092582"/>
    </source>
</evidence>
<gene>
    <name evidence="2" type="ORF">PA27867_3495</name>
</gene>
<dbReference type="InterPro" id="IPR011663">
    <property type="entry name" value="UTRA"/>
</dbReference>
<dbReference type="Proteomes" id="UP000092582">
    <property type="component" value="Chromosome 1"/>
</dbReference>
<dbReference type="GO" id="GO:0003677">
    <property type="term" value="F:DNA binding"/>
    <property type="evidence" value="ECO:0007669"/>
    <property type="project" value="InterPro"/>
</dbReference>
<dbReference type="GO" id="GO:0006355">
    <property type="term" value="P:regulation of DNA-templated transcription"/>
    <property type="evidence" value="ECO:0007669"/>
    <property type="project" value="InterPro"/>
</dbReference>
<reference evidence="2 3" key="1">
    <citation type="submission" date="2016-06" db="EMBL/GenBank/DDBJ databases">
        <title>Genome sequencing of Cryobacterium arcticum PAMC 27867.</title>
        <authorList>
            <person name="Lee J."/>
            <person name="Kim O.-S."/>
        </authorList>
    </citation>
    <scope>NUCLEOTIDE SEQUENCE [LARGE SCALE GENOMIC DNA]</scope>
    <source>
        <strain evidence="2 3">PAMC 27867</strain>
    </source>
</reference>
<feature type="domain" description="UbiC transcription regulator-associated" evidence="1">
    <location>
        <begin position="71"/>
        <end position="209"/>
    </location>
</feature>
<evidence type="ECO:0000259" key="1">
    <source>
        <dbReference type="Pfam" id="PF07702"/>
    </source>
</evidence>
<evidence type="ECO:0000313" key="2">
    <source>
        <dbReference type="EMBL" id="ANP74418.1"/>
    </source>
</evidence>
<proteinExistence type="predicted"/>
<sequence>MSAALGWDAGTGDGMPKQPQLIAQNAQTMLEGWRDAAPLMVPGNTVHRIALDQHPERRGGSIDQPDAEIVRMRLVEHALVAPSPLIKALMHTDEFAVSMLEQLGSIGDQPLFVRVSYHLVGDFEATARRLRTPSQAGATMTTEESFRLHFGVDLLSNDVSVEAVRSDRRTATAMRVSVGAPMILRQMLLTDEHGWVRELSFTHFRADRVTLE</sequence>